<comment type="caution">
    <text evidence="1">The sequence shown here is derived from an EMBL/GenBank/DDBJ whole genome shotgun (WGS) entry which is preliminary data.</text>
</comment>
<proteinExistence type="predicted"/>
<protein>
    <submittedName>
        <fullName evidence="1">Uncharacterized protein</fullName>
    </submittedName>
</protein>
<dbReference type="EMBL" id="BARS01007064">
    <property type="protein sequence ID" value="GAF77777.1"/>
    <property type="molecule type" value="Genomic_DNA"/>
</dbReference>
<name>X0SPG3_9ZZZZ</name>
<organism evidence="1">
    <name type="scientific">marine sediment metagenome</name>
    <dbReference type="NCBI Taxonomy" id="412755"/>
    <lineage>
        <taxon>unclassified sequences</taxon>
        <taxon>metagenomes</taxon>
        <taxon>ecological metagenomes</taxon>
    </lineage>
</organism>
<sequence>IRFILENGGVRLFVNKNKKLYAQMSSTIYGKFGKKKIKKYDFPERIVRIIDFKAPYKGWKSGIAIKL</sequence>
<reference evidence="1" key="1">
    <citation type="journal article" date="2014" name="Front. Microbiol.">
        <title>High frequency of phylogenetically diverse reductive dehalogenase-homologous genes in deep subseafloor sedimentary metagenomes.</title>
        <authorList>
            <person name="Kawai M."/>
            <person name="Futagami T."/>
            <person name="Toyoda A."/>
            <person name="Takaki Y."/>
            <person name="Nishi S."/>
            <person name="Hori S."/>
            <person name="Arai W."/>
            <person name="Tsubouchi T."/>
            <person name="Morono Y."/>
            <person name="Uchiyama I."/>
            <person name="Ito T."/>
            <person name="Fujiyama A."/>
            <person name="Inagaki F."/>
            <person name="Takami H."/>
        </authorList>
    </citation>
    <scope>NUCLEOTIDE SEQUENCE</scope>
    <source>
        <strain evidence="1">Expedition CK06-06</strain>
    </source>
</reference>
<gene>
    <name evidence="1" type="ORF">S01H1_13678</name>
</gene>
<feature type="non-terminal residue" evidence="1">
    <location>
        <position position="1"/>
    </location>
</feature>
<dbReference type="AlphaFoldDB" id="X0SPG3"/>
<accession>X0SPG3</accession>
<evidence type="ECO:0000313" key="1">
    <source>
        <dbReference type="EMBL" id="GAF77777.1"/>
    </source>
</evidence>